<evidence type="ECO:0000313" key="4">
    <source>
        <dbReference type="Proteomes" id="UP001152759"/>
    </source>
</evidence>
<proteinExistence type="predicted"/>
<dbReference type="SUPFAM" id="SSF51445">
    <property type="entry name" value="(Trans)glycosidases"/>
    <property type="match status" value="1"/>
</dbReference>
<dbReference type="Proteomes" id="UP001152759">
    <property type="component" value="Chromosome 3"/>
</dbReference>
<protein>
    <recommendedName>
        <fullName evidence="2">Glycosyl hydrolase family 13 catalytic domain-containing protein</fullName>
    </recommendedName>
</protein>
<organism evidence="3 4">
    <name type="scientific">Bemisia tabaci</name>
    <name type="common">Sweetpotato whitefly</name>
    <name type="synonym">Aleurodes tabaci</name>
    <dbReference type="NCBI Taxonomy" id="7038"/>
    <lineage>
        <taxon>Eukaryota</taxon>
        <taxon>Metazoa</taxon>
        <taxon>Ecdysozoa</taxon>
        <taxon>Arthropoda</taxon>
        <taxon>Hexapoda</taxon>
        <taxon>Insecta</taxon>
        <taxon>Pterygota</taxon>
        <taxon>Neoptera</taxon>
        <taxon>Paraneoptera</taxon>
        <taxon>Hemiptera</taxon>
        <taxon>Sternorrhyncha</taxon>
        <taxon>Aleyrodoidea</taxon>
        <taxon>Aleyrodidae</taxon>
        <taxon>Aleyrodinae</taxon>
        <taxon>Bemisia</taxon>
    </lineage>
</organism>
<dbReference type="InterPro" id="IPR017853">
    <property type="entry name" value="GH"/>
</dbReference>
<keyword evidence="4" id="KW-1185">Reference proteome</keyword>
<evidence type="ECO:0000313" key="3">
    <source>
        <dbReference type="EMBL" id="CAH0387638.1"/>
    </source>
</evidence>
<dbReference type="AlphaFoldDB" id="A0A9P0F189"/>
<name>A0A9P0F189_BEMTA</name>
<evidence type="ECO:0000259" key="2">
    <source>
        <dbReference type="Pfam" id="PF00128"/>
    </source>
</evidence>
<dbReference type="InterPro" id="IPR006047">
    <property type="entry name" value="GH13_cat_dom"/>
</dbReference>
<evidence type="ECO:0000256" key="1">
    <source>
        <dbReference type="SAM" id="MobiDB-lite"/>
    </source>
</evidence>
<dbReference type="GO" id="GO:0005975">
    <property type="term" value="P:carbohydrate metabolic process"/>
    <property type="evidence" value="ECO:0007669"/>
    <property type="project" value="InterPro"/>
</dbReference>
<dbReference type="Gene3D" id="3.20.20.80">
    <property type="entry name" value="Glycosidases"/>
    <property type="match status" value="1"/>
</dbReference>
<dbReference type="PANTHER" id="PTHR10357:SF179">
    <property type="entry name" value="NEUTRAL AND BASIC AMINO ACID TRANSPORT PROTEIN RBAT"/>
    <property type="match status" value="1"/>
</dbReference>
<dbReference type="EMBL" id="OU963864">
    <property type="protein sequence ID" value="CAH0387638.1"/>
    <property type="molecule type" value="Genomic_DNA"/>
</dbReference>
<dbReference type="Pfam" id="PF00128">
    <property type="entry name" value="Alpha-amylase"/>
    <property type="match status" value="1"/>
</dbReference>
<gene>
    <name evidence="3" type="ORF">BEMITA_LOCUS6630</name>
</gene>
<accession>A0A9P0F189</accession>
<dbReference type="PANTHER" id="PTHR10357">
    <property type="entry name" value="ALPHA-AMYLASE FAMILY MEMBER"/>
    <property type="match status" value="1"/>
</dbReference>
<feature type="domain" description="Glycosyl hydrolase family 13 catalytic" evidence="2">
    <location>
        <begin position="70"/>
        <end position="156"/>
    </location>
</feature>
<reference evidence="3" key="1">
    <citation type="submission" date="2021-12" db="EMBL/GenBank/DDBJ databases">
        <authorList>
            <person name="King R."/>
        </authorList>
    </citation>
    <scope>NUCLEOTIDE SEQUENCE</scope>
</reference>
<sequence>MCSSIRAGVRDEPSVPSPDLSPSYLRGGYPSSISKLVAVFCLVMAATSCEVMKAYPQRDLAWWEWGVIYQIYPRSFKDSNGDGVGDLKGIAEKVNYLSNLGIKAVWLSPIFRSPMVDFGYDISDFRFIEPMFGTMEDFEVLKELFQKNGLKITLDFRRKRGSLHKLLRFG</sequence>
<feature type="region of interest" description="Disordered" evidence="1">
    <location>
        <begin position="1"/>
        <end position="21"/>
    </location>
</feature>